<sequence length="664" mass="75724">MTLLNNLSPVSEETDISQYESGITCETIETLLRLSSLTISPYPHPTETQIEKDIPFKRVLISLMGDWVECNRRLQALTALGENINAYVRILTPKILRTFPDVCRRWIIHAKREKISESGIAKLREFLSEEVEGALTTLKIKGEQTDEFCALPCTAAFNVNSKTRYKPDNYSKKPTPFCPFCNVAGHWPQDYKCVTDIDMSVQKLRTAGRCFLCTNKGHNVRSCPRKDKAFCIKCKRKHHVSICKNSNLTLFLGQLQINFVSTRRVDVLNLKVISTDNLKVRGFESHSSETRPRRRVRLELSSIWNKSSVSLSAFESSNTYAPHQTVPTDITLFAQQKKLKLADPHEKTDNLPIEVLIGVDFYWTVITVKSPKKLTESLVLMPSVFGWILSGSKSMTNIKVDETSVIHNICTDKVTLQKEDEDVRTLRIWRLLELKQAKKKRCLRLTEKFETVSRLLQVFDGSSHSQGHPSLNEVLEKGPNLLPEILATLLRFRLHKQAIICDGSQAFLQLTLSEEGRDAIRLLGFKTEKDADGETHLLNDFLIYGFSRLPFDLSPSPFLLSPSLRELVSKNFDIYPLAAKQLEGNIFMDDFIMRVCTEDEASALYSEVKNLMALNSLTLAKWATNSQRLRGTWQEDNEEFKAITEVLGIKWNTDEDISNQCQRH</sequence>
<dbReference type="OrthoDB" id="5874425at2759"/>
<accession>A0A4Y2PUZ6</accession>
<dbReference type="SUPFAM" id="SSF56672">
    <property type="entry name" value="DNA/RNA polymerases"/>
    <property type="match status" value="1"/>
</dbReference>
<organism evidence="1 2">
    <name type="scientific">Araneus ventricosus</name>
    <name type="common">Orbweaver spider</name>
    <name type="synonym">Epeira ventricosa</name>
    <dbReference type="NCBI Taxonomy" id="182803"/>
    <lineage>
        <taxon>Eukaryota</taxon>
        <taxon>Metazoa</taxon>
        <taxon>Ecdysozoa</taxon>
        <taxon>Arthropoda</taxon>
        <taxon>Chelicerata</taxon>
        <taxon>Arachnida</taxon>
        <taxon>Araneae</taxon>
        <taxon>Araneomorphae</taxon>
        <taxon>Entelegynae</taxon>
        <taxon>Araneoidea</taxon>
        <taxon>Araneidae</taxon>
        <taxon>Araneus</taxon>
    </lineage>
</organism>
<dbReference type="Proteomes" id="UP000499080">
    <property type="component" value="Unassembled WGS sequence"/>
</dbReference>
<dbReference type="EMBL" id="BGPR01012207">
    <property type="protein sequence ID" value="GBN55039.1"/>
    <property type="molecule type" value="Genomic_DNA"/>
</dbReference>
<proteinExistence type="predicted"/>
<dbReference type="InterPro" id="IPR036875">
    <property type="entry name" value="Znf_CCHC_sf"/>
</dbReference>
<dbReference type="AlphaFoldDB" id="A0A4Y2PUZ6"/>
<dbReference type="SUPFAM" id="SSF57756">
    <property type="entry name" value="Retrovirus zinc finger-like domains"/>
    <property type="match status" value="1"/>
</dbReference>
<dbReference type="GO" id="GO:0071897">
    <property type="term" value="P:DNA biosynthetic process"/>
    <property type="evidence" value="ECO:0007669"/>
    <property type="project" value="UniProtKB-ARBA"/>
</dbReference>
<evidence type="ECO:0000313" key="1">
    <source>
        <dbReference type="EMBL" id="GBN55039.1"/>
    </source>
</evidence>
<dbReference type="InterPro" id="IPR043502">
    <property type="entry name" value="DNA/RNA_pol_sf"/>
</dbReference>
<comment type="caution">
    <text evidence="1">The sequence shown here is derived from an EMBL/GenBank/DDBJ whole genome shotgun (WGS) entry which is preliminary data.</text>
</comment>
<gene>
    <name evidence="1" type="ORF">AVEN_138555_1</name>
</gene>
<name>A0A4Y2PUZ6_ARAVE</name>
<dbReference type="PANTHER" id="PTHR47331">
    <property type="entry name" value="PHD-TYPE DOMAIN-CONTAINING PROTEIN"/>
    <property type="match status" value="1"/>
</dbReference>
<reference evidence="1 2" key="1">
    <citation type="journal article" date="2019" name="Sci. Rep.">
        <title>Orb-weaving spider Araneus ventricosus genome elucidates the spidroin gene catalogue.</title>
        <authorList>
            <person name="Kono N."/>
            <person name="Nakamura H."/>
            <person name="Ohtoshi R."/>
            <person name="Moran D.A.P."/>
            <person name="Shinohara A."/>
            <person name="Yoshida Y."/>
            <person name="Fujiwara M."/>
            <person name="Mori M."/>
            <person name="Tomita M."/>
            <person name="Arakawa K."/>
        </authorList>
    </citation>
    <scope>NUCLEOTIDE SEQUENCE [LARGE SCALE GENOMIC DNA]</scope>
</reference>
<dbReference type="GO" id="GO:0003676">
    <property type="term" value="F:nucleic acid binding"/>
    <property type="evidence" value="ECO:0007669"/>
    <property type="project" value="InterPro"/>
</dbReference>
<dbReference type="GO" id="GO:0008270">
    <property type="term" value="F:zinc ion binding"/>
    <property type="evidence" value="ECO:0007669"/>
    <property type="project" value="InterPro"/>
</dbReference>
<protein>
    <submittedName>
        <fullName evidence="1">Uncharacterized protein</fullName>
    </submittedName>
</protein>
<keyword evidence="2" id="KW-1185">Reference proteome</keyword>
<evidence type="ECO:0000313" key="2">
    <source>
        <dbReference type="Proteomes" id="UP000499080"/>
    </source>
</evidence>